<dbReference type="GO" id="GO:0000287">
    <property type="term" value="F:magnesium ion binding"/>
    <property type="evidence" value="ECO:0007669"/>
    <property type="project" value="InterPro"/>
</dbReference>
<dbReference type="InterPro" id="IPR011037">
    <property type="entry name" value="Pyrv_Knase-like_insert_dom_sf"/>
</dbReference>
<keyword evidence="8" id="KW-0418">Kinase</keyword>
<evidence type="ECO:0000256" key="4">
    <source>
        <dbReference type="ARBA" id="ARBA00012142"/>
    </source>
</evidence>
<evidence type="ECO:0000256" key="8">
    <source>
        <dbReference type="ARBA" id="ARBA00022777"/>
    </source>
</evidence>
<keyword evidence="7" id="KW-0547">Nucleotide-binding</keyword>
<dbReference type="EMBL" id="QUSY01000474">
    <property type="protein sequence ID" value="RHY29163.1"/>
    <property type="molecule type" value="Genomic_DNA"/>
</dbReference>
<evidence type="ECO:0000313" key="14">
    <source>
        <dbReference type="EMBL" id="RHY29163.1"/>
    </source>
</evidence>
<dbReference type="SUPFAM" id="SSF51621">
    <property type="entry name" value="Phosphoenolpyruvate/pyruvate domain"/>
    <property type="match status" value="1"/>
</dbReference>
<dbReference type="Pfam" id="PF00224">
    <property type="entry name" value="PK"/>
    <property type="match status" value="2"/>
</dbReference>
<dbReference type="GO" id="GO:0004743">
    <property type="term" value="F:pyruvate kinase activity"/>
    <property type="evidence" value="ECO:0007669"/>
    <property type="project" value="UniProtKB-EC"/>
</dbReference>
<keyword evidence="15" id="KW-1185">Reference proteome</keyword>
<keyword evidence="9" id="KW-0067">ATP-binding</keyword>
<feature type="non-terminal residue" evidence="14">
    <location>
        <position position="1"/>
    </location>
</feature>
<dbReference type="SUPFAM" id="SSF48403">
    <property type="entry name" value="Ankyrin repeat"/>
    <property type="match status" value="1"/>
</dbReference>
<dbReference type="VEuPathDB" id="FungiDB:H310_09870"/>
<dbReference type="Gene3D" id="2.40.33.10">
    <property type="entry name" value="PK beta-barrel domain-like"/>
    <property type="match status" value="1"/>
</dbReference>
<dbReference type="Gene3D" id="1.25.40.20">
    <property type="entry name" value="Ankyrin repeat-containing domain"/>
    <property type="match status" value="1"/>
</dbReference>
<sequence>TVNLRAARGVHGAHGSEFNLRSVLLDTQGPEIRGGSFADGNKVTLTKGDQITLTTDERFKKSSTKELLYVTYAKLAETVSPGSTVLLDDGLISLTVESIENGQVTSLHRILARSMTARLTCGGQVHCRVENTETLGNRKGVNLPGLVVDLPALTDKDKADVEFGIKHDMDFVAVSFVRSAADIHAVQEFVKATMIKYWPADHPSPKLIAKIENHQGVSNFDEILDVADGIMVARGDLGVEIPLAEVFTCQKMMVSKANAVAAVNVAYELKAKLIVALTKDGTLARDVAKYKPSVPVMSYTPSRKVGRQLQLHRALEDAVKMGWTKKGDKVVVLSNDDEAAPQQFIMRIETIVQFQEGVYFEVHTLIPRMYANNFDLFPFQVSYVGCHAVPSDGKFDRGCTVAALDDAAKAGHVAIVRFLLVNRTEGGSAYLPDDVAAAGHLGVLHMLHDAGMRCTSDAMDRAAGHGHFDLVVCLHELDGCSSRAMDLAAENGFMNVVEFLHNTRHEGCTTYAMDRAAKNGFLDVVRFLHTSRDEGCTTNAVDWAARNNQVEVVLFLCTHRHEGFTHRAVVDAQTMGHAAVTSILMQHSHLNTTTTMSCSF</sequence>
<dbReference type="InterPro" id="IPR040442">
    <property type="entry name" value="Pyrv_kinase-like_dom_sf"/>
</dbReference>
<evidence type="ECO:0000256" key="7">
    <source>
        <dbReference type="ARBA" id="ARBA00022741"/>
    </source>
</evidence>
<dbReference type="Pfam" id="PF12796">
    <property type="entry name" value="Ank_2"/>
    <property type="match status" value="1"/>
</dbReference>
<dbReference type="SUPFAM" id="SSF52935">
    <property type="entry name" value="PK C-terminal domain-like"/>
    <property type="match status" value="1"/>
</dbReference>
<proteinExistence type="inferred from homology"/>
<gene>
    <name evidence="14" type="ORF">DYB32_005374</name>
</gene>
<dbReference type="EC" id="2.7.1.40" evidence="4"/>
<reference evidence="14 15" key="1">
    <citation type="submission" date="2018-08" db="EMBL/GenBank/DDBJ databases">
        <title>Aphanomyces genome sequencing and annotation.</title>
        <authorList>
            <person name="Minardi D."/>
            <person name="Oidtmann B."/>
            <person name="Van Der Giezen M."/>
            <person name="Studholme D.J."/>
        </authorList>
    </citation>
    <scope>NUCLEOTIDE SEQUENCE [LARGE SCALE GENOMIC DNA]</scope>
    <source>
        <strain evidence="14 15">NJM0002</strain>
    </source>
</reference>
<evidence type="ECO:0000256" key="1">
    <source>
        <dbReference type="ARBA" id="ARBA00001958"/>
    </source>
</evidence>
<dbReference type="GO" id="GO:0005524">
    <property type="term" value="F:ATP binding"/>
    <property type="evidence" value="ECO:0007669"/>
    <property type="project" value="UniProtKB-KW"/>
</dbReference>
<evidence type="ECO:0000256" key="11">
    <source>
        <dbReference type="ARBA" id="ARBA00023152"/>
    </source>
</evidence>
<dbReference type="Gene3D" id="3.20.20.60">
    <property type="entry name" value="Phosphoenolpyruvate-binding domains"/>
    <property type="match status" value="1"/>
</dbReference>
<dbReference type="GO" id="GO:0016301">
    <property type="term" value="F:kinase activity"/>
    <property type="evidence" value="ECO:0007669"/>
    <property type="project" value="UniProtKB-KW"/>
</dbReference>
<dbReference type="PANTHER" id="PTHR11817">
    <property type="entry name" value="PYRUVATE KINASE"/>
    <property type="match status" value="1"/>
</dbReference>
<evidence type="ECO:0000259" key="13">
    <source>
        <dbReference type="Pfam" id="PF00224"/>
    </source>
</evidence>
<dbReference type="InterPro" id="IPR002110">
    <property type="entry name" value="Ankyrin_rpt"/>
</dbReference>
<evidence type="ECO:0000256" key="3">
    <source>
        <dbReference type="ARBA" id="ARBA00008663"/>
    </source>
</evidence>
<comment type="pathway">
    <text evidence="2">Carbohydrate degradation; glycolysis; pyruvate from D-glyceraldehyde 3-phosphate: step 5/5.</text>
</comment>
<comment type="cofactor">
    <cofactor evidence="1">
        <name>K(+)</name>
        <dbReference type="ChEBI" id="CHEBI:29103"/>
    </cofactor>
</comment>
<dbReference type="GO" id="GO:0030955">
    <property type="term" value="F:potassium ion binding"/>
    <property type="evidence" value="ECO:0007669"/>
    <property type="project" value="InterPro"/>
</dbReference>
<dbReference type="InterPro" id="IPR036918">
    <property type="entry name" value="Pyrv_Knase_C_sf"/>
</dbReference>
<dbReference type="Gene3D" id="3.40.1380.20">
    <property type="entry name" value="Pyruvate kinase, C-terminal domain"/>
    <property type="match status" value="1"/>
</dbReference>
<name>A0A3R6Y817_9STRA</name>
<keyword evidence="5" id="KW-0808">Transferase</keyword>
<dbReference type="AlphaFoldDB" id="A0A3R6Y817"/>
<dbReference type="InterPro" id="IPR001697">
    <property type="entry name" value="Pyr_Knase"/>
</dbReference>
<keyword evidence="12" id="KW-0670">Pyruvate</keyword>
<evidence type="ECO:0000313" key="15">
    <source>
        <dbReference type="Proteomes" id="UP000285060"/>
    </source>
</evidence>
<evidence type="ECO:0000256" key="10">
    <source>
        <dbReference type="ARBA" id="ARBA00022842"/>
    </source>
</evidence>
<keyword evidence="10" id="KW-0460">Magnesium</keyword>
<evidence type="ECO:0000256" key="12">
    <source>
        <dbReference type="ARBA" id="ARBA00023317"/>
    </source>
</evidence>
<dbReference type="InterPro" id="IPR036770">
    <property type="entry name" value="Ankyrin_rpt-contain_sf"/>
</dbReference>
<comment type="similarity">
    <text evidence="3">Belongs to the pyruvate kinase family.</text>
</comment>
<dbReference type="Proteomes" id="UP000285060">
    <property type="component" value="Unassembled WGS sequence"/>
</dbReference>
<feature type="domain" description="Pyruvate kinase barrel" evidence="13">
    <location>
        <begin position="21"/>
        <end position="103"/>
    </location>
</feature>
<dbReference type="SUPFAM" id="SSF50800">
    <property type="entry name" value="PK beta-barrel domain-like"/>
    <property type="match status" value="1"/>
</dbReference>
<keyword evidence="11" id="KW-0324">Glycolysis</keyword>
<evidence type="ECO:0000256" key="2">
    <source>
        <dbReference type="ARBA" id="ARBA00004997"/>
    </source>
</evidence>
<feature type="domain" description="Pyruvate kinase barrel" evidence="13">
    <location>
        <begin position="124"/>
        <end position="261"/>
    </location>
</feature>
<dbReference type="VEuPathDB" id="FungiDB:H310_09871"/>
<evidence type="ECO:0000256" key="6">
    <source>
        <dbReference type="ARBA" id="ARBA00022723"/>
    </source>
</evidence>
<evidence type="ECO:0000256" key="5">
    <source>
        <dbReference type="ARBA" id="ARBA00022679"/>
    </source>
</evidence>
<evidence type="ECO:0000256" key="9">
    <source>
        <dbReference type="ARBA" id="ARBA00022840"/>
    </source>
</evidence>
<dbReference type="InterPro" id="IPR015806">
    <property type="entry name" value="Pyrv_Knase_insert_dom_sf"/>
</dbReference>
<dbReference type="InterPro" id="IPR015793">
    <property type="entry name" value="Pyrv_Knase_brl"/>
</dbReference>
<comment type="caution">
    <text evidence="14">The sequence shown here is derived from an EMBL/GenBank/DDBJ whole genome shotgun (WGS) entry which is preliminary data.</text>
</comment>
<accession>A0A3R6Y817</accession>
<dbReference type="UniPathway" id="UPA00109">
    <property type="reaction ID" value="UER00188"/>
</dbReference>
<protein>
    <recommendedName>
        <fullName evidence="4">pyruvate kinase</fullName>
        <ecNumber evidence="4">2.7.1.40</ecNumber>
    </recommendedName>
</protein>
<keyword evidence="6" id="KW-0479">Metal-binding</keyword>
<dbReference type="InterPro" id="IPR015813">
    <property type="entry name" value="Pyrv/PenolPyrv_kinase-like_dom"/>
</dbReference>
<organism evidence="14 15">
    <name type="scientific">Aphanomyces invadans</name>
    <dbReference type="NCBI Taxonomy" id="157072"/>
    <lineage>
        <taxon>Eukaryota</taxon>
        <taxon>Sar</taxon>
        <taxon>Stramenopiles</taxon>
        <taxon>Oomycota</taxon>
        <taxon>Saprolegniomycetes</taxon>
        <taxon>Saprolegniales</taxon>
        <taxon>Verrucalvaceae</taxon>
        <taxon>Aphanomyces</taxon>
    </lineage>
</organism>